<feature type="region of interest" description="Disordered" evidence="1">
    <location>
        <begin position="1"/>
        <end position="20"/>
    </location>
</feature>
<feature type="region of interest" description="Disordered" evidence="1">
    <location>
        <begin position="255"/>
        <end position="350"/>
    </location>
</feature>
<sequence length="384" mass="41937">MAPKRRVSANNVSSKRGRVGKDMAKLLAQEEKLEFQNQMAELQADLMKDPSKLKQVRTVMKVELPTDHQPANHLNPDLLGKVMEKLPLKYLKAWIEESSGYTKSQIQAMCLKDSKAPVKLASRALVLDMTKERIFTLDKDVLTAAFNGRLQEMGGWPAEVAPSPSFEFAWGRQGHFTLLPVMDSETKLEDHVYTTLSFKGVEVPVFSDLTIKGTYVVEDNFNHLKAYIYDPCKPWNKEPCWVSFEKAAKTNLAPPLEWKESGSSSSLEGPCESPPAPTSSGSPPSLQPSATPDSKLPLTSDDGIEQALEDALDKASESSELRVPSEASTLPSAALASKDVPPQPSVPVQPATQGAIVVLPPGVRPATFRSQRKAAALQKLSSST</sequence>
<dbReference type="Proteomes" id="UP001189429">
    <property type="component" value="Unassembled WGS sequence"/>
</dbReference>
<dbReference type="EMBL" id="CAUYUJ010018471">
    <property type="protein sequence ID" value="CAK0883845.1"/>
    <property type="molecule type" value="Genomic_DNA"/>
</dbReference>
<evidence type="ECO:0000313" key="3">
    <source>
        <dbReference type="Proteomes" id="UP001189429"/>
    </source>
</evidence>
<feature type="compositionally biased region" description="Basic and acidic residues" evidence="1">
    <location>
        <begin position="311"/>
        <end position="320"/>
    </location>
</feature>
<comment type="caution">
    <text evidence="2">The sequence shown here is derived from an EMBL/GenBank/DDBJ whole genome shotgun (WGS) entry which is preliminary data.</text>
</comment>
<name>A0ABN9WFX6_9DINO</name>
<evidence type="ECO:0000256" key="1">
    <source>
        <dbReference type="SAM" id="MobiDB-lite"/>
    </source>
</evidence>
<gene>
    <name evidence="2" type="ORF">PCOR1329_LOCUS65945</name>
</gene>
<keyword evidence="3" id="KW-1185">Reference proteome</keyword>
<reference evidence="2" key="1">
    <citation type="submission" date="2023-10" db="EMBL/GenBank/DDBJ databases">
        <authorList>
            <person name="Chen Y."/>
            <person name="Shah S."/>
            <person name="Dougan E. K."/>
            <person name="Thang M."/>
            <person name="Chan C."/>
        </authorList>
    </citation>
    <scope>NUCLEOTIDE SEQUENCE [LARGE SCALE GENOMIC DNA]</scope>
</reference>
<protein>
    <submittedName>
        <fullName evidence="2">Uncharacterized protein</fullName>
    </submittedName>
</protein>
<accession>A0ABN9WFX6</accession>
<evidence type="ECO:0000313" key="2">
    <source>
        <dbReference type="EMBL" id="CAK0883845.1"/>
    </source>
</evidence>
<proteinExistence type="predicted"/>
<organism evidence="2 3">
    <name type="scientific">Prorocentrum cordatum</name>
    <dbReference type="NCBI Taxonomy" id="2364126"/>
    <lineage>
        <taxon>Eukaryota</taxon>
        <taxon>Sar</taxon>
        <taxon>Alveolata</taxon>
        <taxon>Dinophyceae</taxon>
        <taxon>Prorocentrales</taxon>
        <taxon>Prorocentraceae</taxon>
        <taxon>Prorocentrum</taxon>
    </lineage>
</organism>